<evidence type="ECO:0000256" key="6">
    <source>
        <dbReference type="ARBA" id="ARBA00022679"/>
    </source>
</evidence>
<sequence length="257" mass="26946">MGIVNITEDSFSDGGRYLDLDAAIAHAHELIDAGADIIDIGGESTRPGAQRVDEEVELRRVIPVIEELSACGITTSVDTMRARVADRAANAGVGLINDVSGGLADPDMLGVMANIELPVCLMHWKTERFGDAAGAAHESGNIVNDVYTGLEKLVDSALAAGVKEGNISLDPGLGFAKTAENNWALLNGIPTFHQLGYPLLIGASRKRFIKELACDIDAATAAVSALSAHAGAWCVRVHDVASTAAAVKVAYRWNEGT</sequence>
<dbReference type="GO" id="GO:0004156">
    <property type="term" value="F:dihydropteroate synthase activity"/>
    <property type="evidence" value="ECO:0007669"/>
    <property type="project" value="UniProtKB-EC"/>
</dbReference>
<evidence type="ECO:0000259" key="10">
    <source>
        <dbReference type="PROSITE" id="PS50972"/>
    </source>
</evidence>
<proteinExistence type="inferred from homology"/>
<protein>
    <recommendedName>
        <fullName evidence="5">dihydropteroate synthase</fullName>
        <ecNumber evidence="5">2.5.1.15</ecNumber>
    </recommendedName>
</protein>
<dbReference type="InterPro" id="IPR006390">
    <property type="entry name" value="DHP_synth_dom"/>
</dbReference>
<evidence type="ECO:0000256" key="3">
    <source>
        <dbReference type="ARBA" id="ARBA00004763"/>
    </source>
</evidence>
<gene>
    <name evidence="11" type="ORF">J2S37_000389</name>
</gene>
<comment type="cofactor">
    <cofactor evidence="2">
        <name>Mg(2+)</name>
        <dbReference type="ChEBI" id="CHEBI:18420"/>
    </cofactor>
</comment>
<comment type="pathway">
    <text evidence="3">Cofactor biosynthesis; tetrahydrofolate biosynthesis; 7,8-dihydrofolate from 2-amino-4-hydroxy-6-hydroxymethyl-7,8-dihydropteridine diphosphate and 4-aminobenzoate: step 1/2.</text>
</comment>
<keyword evidence="6 11" id="KW-0808">Transferase</keyword>
<accession>A0ABU2B5F2</accession>
<evidence type="ECO:0000256" key="7">
    <source>
        <dbReference type="ARBA" id="ARBA00022723"/>
    </source>
</evidence>
<dbReference type="PANTHER" id="PTHR20941">
    <property type="entry name" value="FOLATE SYNTHESIS PROTEINS"/>
    <property type="match status" value="1"/>
</dbReference>
<comment type="caution">
    <text evidence="11">The sequence shown here is derived from an EMBL/GenBank/DDBJ whole genome shotgun (WGS) entry which is preliminary data.</text>
</comment>
<dbReference type="InterPro" id="IPR000489">
    <property type="entry name" value="Pterin-binding_dom"/>
</dbReference>
<name>A0ABU2B5F2_9CORY</name>
<dbReference type="PROSITE" id="PS50972">
    <property type="entry name" value="PTERIN_BINDING"/>
    <property type="match status" value="1"/>
</dbReference>
<keyword evidence="7" id="KW-0479">Metal-binding</keyword>
<comment type="similarity">
    <text evidence="4">Belongs to the DHPS family.</text>
</comment>
<keyword evidence="9" id="KW-0289">Folate biosynthesis</keyword>
<evidence type="ECO:0000256" key="9">
    <source>
        <dbReference type="ARBA" id="ARBA00022909"/>
    </source>
</evidence>
<dbReference type="RefSeq" id="WP_277103786.1">
    <property type="nucleotide sequence ID" value="NZ_BAAAJS010000014.1"/>
</dbReference>
<organism evidence="11 12">
    <name type="scientific">Corynebacterium felinum</name>
    <dbReference type="NCBI Taxonomy" id="131318"/>
    <lineage>
        <taxon>Bacteria</taxon>
        <taxon>Bacillati</taxon>
        <taxon>Actinomycetota</taxon>
        <taxon>Actinomycetes</taxon>
        <taxon>Mycobacteriales</taxon>
        <taxon>Corynebacteriaceae</taxon>
        <taxon>Corynebacterium</taxon>
    </lineage>
</organism>
<dbReference type="Proteomes" id="UP001183619">
    <property type="component" value="Unassembled WGS sequence"/>
</dbReference>
<evidence type="ECO:0000313" key="11">
    <source>
        <dbReference type="EMBL" id="MDR7353851.1"/>
    </source>
</evidence>
<dbReference type="Pfam" id="PF00809">
    <property type="entry name" value="Pterin_bind"/>
    <property type="match status" value="1"/>
</dbReference>
<dbReference type="NCBIfam" id="TIGR01496">
    <property type="entry name" value="DHPS"/>
    <property type="match status" value="1"/>
</dbReference>
<keyword evidence="8" id="KW-0460">Magnesium</keyword>
<evidence type="ECO:0000313" key="12">
    <source>
        <dbReference type="Proteomes" id="UP001183619"/>
    </source>
</evidence>
<dbReference type="PROSITE" id="PS00793">
    <property type="entry name" value="DHPS_2"/>
    <property type="match status" value="1"/>
</dbReference>
<evidence type="ECO:0000256" key="4">
    <source>
        <dbReference type="ARBA" id="ARBA00009503"/>
    </source>
</evidence>
<dbReference type="EMBL" id="JAVDYF010000001">
    <property type="protein sequence ID" value="MDR7353851.1"/>
    <property type="molecule type" value="Genomic_DNA"/>
</dbReference>
<dbReference type="Gene3D" id="3.20.20.20">
    <property type="entry name" value="Dihydropteroate synthase-like"/>
    <property type="match status" value="1"/>
</dbReference>
<dbReference type="CDD" id="cd00739">
    <property type="entry name" value="DHPS"/>
    <property type="match status" value="1"/>
</dbReference>
<reference evidence="11 12" key="1">
    <citation type="submission" date="2023-07" db="EMBL/GenBank/DDBJ databases">
        <title>Sequencing the genomes of 1000 actinobacteria strains.</title>
        <authorList>
            <person name="Klenk H.-P."/>
        </authorList>
    </citation>
    <scope>NUCLEOTIDE SEQUENCE [LARGE SCALE GENOMIC DNA]</scope>
    <source>
        <strain evidence="11 12">DSM 44508</strain>
    </source>
</reference>
<dbReference type="InterPro" id="IPR011005">
    <property type="entry name" value="Dihydropteroate_synth-like_sf"/>
</dbReference>
<evidence type="ECO:0000256" key="2">
    <source>
        <dbReference type="ARBA" id="ARBA00001946"/>
    </source>
</evidence>
<evidence type="ECO:0000256" key="8">
    <source>
        <dbReference type="ARBA" id="ARBA00022842"/>
    </source>
</evidence>
<dbReference type="PANTHER" id="PTHR20941:SF1">
    <property type="entry name" value="FOLIC ACID SYNTHESIS PROTEIN FOL1"/>
    <property type="match status" value="1"/>
</dbReference>
<evidence type="ECO:0000256" key="1">
    <source>
        <dbReference type="ARBA" id="ARBA00000012"/>
    </source>
</evidence>
<keyword evidence="12" id="KW-1185">Reference proteome</keyword>
<dbReference type="InterPro" id="IPR045031">
    <property type="entry name" value="DHP_synth-like"/>
</dbReference>
<comment type="catalytic activity">
    <reaction evidence="1">
        <text>(7,8-dihydropterin-6-yl)methyl diphosphate + 4-aminobenzoate = 7,8-dihydropteroate + diphosphate</text>
        <dbReference type="Rhea" id="RHEA:19949"/>
        <dbReference type="ChEBI" id="CHEBI:17836"/>
        <dbReference type="ChEBI" id="CHEBI:17839"/>
        <dbReference type="ChEBI" id="CHEBI:33019"/>
        <dbReference type="ChEBI" id="CHEBI:72950"/>
        <dbReference type="EC" id="2.5.1.15"/>
    </reaction>
</comment>
<dbReference type="SUPFAM" id="SSF51717">
    <property type="entry name" value="Dihydropteroate synthetase-like"/>
    <property type="match status" value="1"/>
</dbReference>
<evidence type="ECO:0000256" key="5">
    <source>
        <dbReference type="ARBA" id="ARBA00012458"/>
    </source>
</evidence>
<feature type="domain" description="Pterin-binding" evidence="10">
    <location>
        <begin position="1"/>
        <end position="248"/>
    </location>
</feature>
<dbReference type="EC" id="2.5.1.15" evidence="5"/>